<dbReference type="GO" id="GO:0008324">
    <property type="term" value="F:monoatomic cation transmembrane transporter activity"/>
    <property type="evidence" value="ECO:0007669"/>
    <property type="project" value="InterPro"/>
</dbReference>
<dbReference type="InterPro" id="IPR027470">
    <property type="entry name" value="Cation_efflux_CTD"/>
</dbReference>
<evidence type="ECO:0000256" key="3">
    <source>
        <dbReference type="ARBA" id="ARBA00022448"/>
    </source>
</evidence>
<dbReference type="Pfam" id="PF16916">
    <property type="entry name" value="ZT_dimer"/>
    <property type="match status" value="1"/>
</dbReference>
<dbReference type="Gene3D" id="3.30.420.130">
    <property type="entry name" value="Dinitrogenase iron-molybdenum cofactor biosynthesis domain"/>
    <property type="match status" value="1"/>
</dbReference>
<dbReference type="PANTHER" id="PTHR43840:SF15">
    <property type="entry name" value="MITOCHONDRIAL METAL TRANSPORTER 1-RELATED"/>
    <property type="match status" value="1"/>
</dbReference>
<comment type="subcellular location">
    <subcellularLocation>
        <location evidence="1">Membrane</location>
        <topology evidence="1">Multi-pass membrane protein</topology>
    </subcellularLocation>
</comment>
<dbReference type="InterPro" id="IPR027469">
    <property type="entry name" value="Cation_efflux_TMD_sf"/>
</dbReference>
<keyword evidence="4 7" id="KW-0812">Transmembrane</keyword>
<reference evidence="12" key="1">
    <citation type="submission" date="2017-09" db="EMBL/GenBank/DDBJ databases">
        <title>Depth-based differentiation of microbial function through sediment-hosted aquifers and enrichment of novel symbionts in the deep terrestrial subsurface.</title>
        <authorList>
            <person name="Probst A.J."/>
            <person name="Ladd B."/>
            <person name="Jarett J.K."/>
            <person name="Geller-Mcgrath D.E."/>
            <person name="Sieber C.M.K."/>
            <person name="Emerson J.B."/>
            <person name="Anantharaman K."/>
            <person name="Thomas B.C."/>
            <person name="Malmstrom R."/>
            <person name="Stieglmeier M."/>
            <person name="Klingl A."/>
            <person name="Woyke T."/>
            <person name="Ryan C.M."/>
            <person name="Banfield J.F."/>
        </authorList>
    </citation>
    <scope>NUCLEOTIDE SEQUENCE [LARGE SCALE GENOMIC DNA]</scope>
</reference>
<evidence type="ECO:0008006" key="13">
    <source>
        <dbReference type="Google" id="ProtNLM"/>
    </source>
</evidence>
<dbReference type="Gene3D" id="1.20.1510.10">
    <property type="entry name" value="Cation efflux protein transmembrane domain"/>
    <property type="match status" value="1"/>
</dbReference>
<evidence type="ECO:0000256" key="7">
    <source>
        <dbReference type="SAM" id="Phobius"/>
    </source>
</evidence>
<dbReference type="InterPro" id="IPR036105">
    <property type="entry name" value="DiNase_FeMo-co_biosyn_sf"/>
</dbReference>
<evidence type="ECO:0000256" key="6">
    <source>
        <dbReference type="ARBA" id="ARBA00023136"/>
    </source>
</evidence>
<dbReference type="SUPFAM" id="SSF160240">
    <property type="entry name" value="Cation efflux protein cytoplasmic domain-like"/>
    <property type="match status" value="1"/>
</dbReference>
<dbReference type="InterPro" id="IPR050291">
    <property type="entry name" value="CDF_Transporter"/>
</dbReference>
<evidence type="ECO:0000256" key="2">
    <source>
        <dbReference type="ARBA" id="ARBA00008114"/>
    </source>
</evidence>
<dbReference type="GO" id="GO:0016020">
    <property type="term" value="C:membrane"/>
    <property type="evidence" value="ECO:0007669"/>
    <property type="project" value="UniProtKB-SubCell"/>
</dbReference>
<feature type="domain" description="Dinitrogenase iron-molybdenum cofactor biosynthesis" evidence="9">
    <location>
        <begin position="305"/>
        <end position="398"/>
    </location>
</feature>
<dbReference type="Pfam" id="PF02579">
    <property type="entry name" value="Nitro_FeMo-Co"/>
    <property type="match status" value="1"/>
</dbReference>
<evidence type="ECO:0000313" key="12">
    <source>
        <dbReference type="Proteomes" id="UP000230131"/>
    </source>
</evidence>
<keyword evidence="6 7" id="KW-0472">Membrane</keyword>
<accession>A0A2M7B824</accession>
<feature type="domain" description="Cation efflux protein cytoplasmic" evidence="10">
    <location>
        <begin position="209"/>
        <end position="284"/>
    </location>
</feature>
<evidence type="ECO:0000256" key="1">
    <source>
        <dbReference type="ARBA" id="ARBA00004141"/>
    </source>
</evidence>
<keyword evidence="5 7" id="KW-1133">Transmembrane helix</keyword>
<dbReference type="Gene3D" id="3.30.70.1350">
    <property type="entry name" value="Cation efflux protein, cytoplasmic domain"/>
    <property type="match status" value="1"/>
</dbReference>
<sequence length="411" mass="45639">MPDIFKKGQKAALIAGSATILFAIAKAIVGFISGSIVLLADAIHSAADSFSTFFAWFGLKIAQKRPTEKFPYGFYKVENITALIISGLVLFAGFEIIKEAIDKILVVGELNIPLLAMGVAVLDAIVMFSVGCHEMKVGKLINSQSLTTDGKESKMHLFSSGIVLIGLFAKWFGIMYLEGVMGILISLFIFKIGIESGRDSIFALIDVSPSKEIEEKIEKILESIPGVKGFENLRLRKSGPFIFGEVQVKLGRSVNVSRTREISNNIEREIRRKVKSVDSLTVGVAPEVAESRKLCIPVEEEEGLNSKISTHFGRAKKFMFIELEKREIKNFYFKDNPFLEKEVRAGLEASGFVVKEKIDSIITKEMGPISLHTLRDNVVDVYQGVDGNVRELLEKFLKEKLKLLIVPTREK</sequence>
<feature type="transmembrane region" description="Helical" evidence="7">
    <location>
        <begin position="42"/>
        <end position="59"/>
    </location>
</feature>
<dbReference type="AlphaFoldDB" id="A0A2M7B824"/>
<evidence type="ECO:0000256" key="5">
    <source>
        <dbReference type="ARBA" id="ARBA00022989"/>
    </source>
</evidence>
<dbReference type="InterPro" id="IPR036837">
    <property type="entry name" value="Cation_efflux_CTD_sf"/>
</dbReference>
<evidence type="ECO:0000259" key="8">
    <source>
        <dbReference type="Pfam" id="PF01545"/>
    </source>
</evidence>
<feature type="transmembrane region" description="Helical" evidence="7">
    <location>
        <begin position="153"/>
        <end position="169"/>
    </location>
</feature>
<evidence type="ECO:0000313" key="11">
    <source>
        <dbReference type="EMBL" id="PIU99229.1"/>
    </source>
</evidence>
<gene>
    <name evidence="11" type="ORF">COS59_00890</name>
</gene>
<protein>
    <recommendedName>
        <fullName evidence="13">Cation efflux protein cytoplasmic domain-containing protein</fullName>
    </recommendedName>
</protein>
<dbReference type="InterPro" id="IPR002524">
    <property type="entry name" value="Cation_efflux"/>
</dbReference>
<feature type="transmembrane region" description="Helical" evidence="7">
    <location>
        <begin position="80"/>
        <end position="97"/>
    </location>
</feature>
<dbReference type="EMBL" id="PEVH01000027">
    <property type="protein sequence ID" value="PIU99229.1"/>
    <property type="molecule type" value="Genomic_DNA"/>
</dbReference>
<name>A0A2M7B824_9BACT</name>
<keyword evidence="3" id="KW-0813">Transport</keyword>
<dbReference type="PANTHER" id="PTHR43840">
    <property type="entry name" value="MITOCHONDRIAL METAL TRANSPORTER 1-RELATED"/>
    <property type="match status" value="1"/>
</dbReference>
<dbReference type="Proteomes" id="UP000230131">
    <property type="component" value="Unassembled WGS sequence"/>
</dbReference>
<evidence type="ECO:0000259" key="10">
    <source>
        <dbReference type="Pfam" id="PF16916"/>
    </source>
</evidence>
<comment type="caution">
    <text evidence="11">The sequence shown here is derived from an EMBL/GenBank/DDBJ whole genome shotgun (WGS) entry which is preliminary data.</text>
</comment>
<dbReference type="InterPro" id="IPR058533">
    <property type="entry name" value="Cation_efflux_TM"/>
</dbReference>
<feature type="domain" description="Cation efflux protein transmembrane" evidence="8">
    <location>
        <begin position="13"/>
        <end position="205"/>
    </location>
</feature>
<dbReference type="Pfam" id="PF01545">
    <property type="entry name" value="Cation_efflux"/>
    <property type="match status" value="1"/>
</dbReference>
<dbReference type="SUPFAM" id="SSF53146">
    <property type="entry name" value="Nitrogenase accessory factor-like"/>
    <property type="match status" value="1"/>
</dbReference>
<organism evidence="11 12">
    <name type="scientific">Candidatus Wolfebacteria bacterium CG03_land_8_20_14_0_80_36_15</name>
    <dbReference type="NCBI Taxonomy" id="1975067"/>
    <lineage>
        <taxon>Bacteria</taxon>
        <taxon>Candidatus Wolfeibacteriota</taxon>
    </lineage>
</organism>
<dbReference type="SUPFAM" id="SSF161111">
    <property type="entry name" value="Cation efflux protein transmembrane domain-like"/>
    <property type="match status" value="1"/>
</dbReference>
<dbReference type="NCBIfam" id="TIGR01297">
    <property type="entry name" value="CDF"/>
    <property type="match status" value="1"/>
</dbReference>
<feature type="transmembrane region" description="Helical" evidence="7">
    <location>
        <begin position="12"/>
        <end position="36"/>
    </location>
</feature>
<evidence type="ECO:0000256" key="4">
    <source>
        <dbReference type="ARBA" id="ARBA00022692"/>
    </source>
</evidence>
<dbReference type="InterPro" id="IPR003731">
    <property type="entry name" value="Di-Nase_FeMo-co_biosynth"/>
</dbReference>
<proteinExistence type="inferred from homology"/>
<feature type="transmembrane region" description="Helical" evidence="7">
    <location>
        <begin position="112"/>
        <end position="132"/>
    </location>
</feature>
<evidence type="ECO:0000259" key="9">
    <source>
        <dbReference type="Pfam" id="PF02579"/>
    </source>
</evidence>
<comment type="similarity">
    <text evidence="2">Belongs to the cation diffusion facilitator (CDF) transporter (TC 2.A.4) family.</text>
</comment>